<dbReference type="GO" id="GO:0070204">
    <property type="term" value="F:2-succinyl-5-enolpyruvyl-6-hydroxy-3-cyclohexene-1-carboxylic-acid synthase activity"/>
    <property type="evidence" value="ECO:0007669"/>
    <property type="project" value="UniProtKB-UniRule"/>
</dbReference>
<keyword evidence="2 7" id="KW-0808">Transferase</keyword>
<comment type="caution">
    <text evidence="11">The sequence shown here is derived from an EMBL/GenBank/DDBJ whole genome shotgun (WGS) entry which is preliminary data.</text>
</comment>
<dbReference type="Gene3D" id="3.40.50.1220">
    <property type="entry name" value="TPP-binding domain"/>
    <property type="match status" value="1"/>
</dbReference>
<reference evidence="11" key="1">
    <citation type="submission" date="2022-05" db="EMBL/GenBank/DDBJ databases">
        <authorList>
            <person name="Colautti A."/>
            <person name="Iacumin L."/>
        </authorList>
    </citation>
    <scope>NUCLEOTIDE SEQUENCE</scope>
    <source>
        <strain evidence="11">SK 55</strain>
    </source>
</reference>
<name>A0A9X3LEA9_9BACL</name>
<evidence type="ECO:0000259" key="9">
    <source>
        <dbReference type="Pfam" id="PF02776"/>
    </source>
</evidence>
<evidence type="ECO:0000259" key="8">
    <source>
        <dbReference type="Pfam" id="PF02775"/>
    </source>
</evidence>
<evidence type="ECO:0000259" key="10">
    <source>
        <dbReference type="Pfam" id="PF16582"/>
    </source>
</evidence>
<comment type="catalytic activity">
    <reaction evidence="7">
        <text>isochorismate + 2-oxoglutarate + H(+) = 5-enolpyruvoyl-6-hydroxy-2-succinyl-cyclohex-3-ene-1-carboxylate + CO2</text>
        <dbReference type="Rhea" id="RHEA:25593"/>
        <dbReference type="ChEBI" id="CHEBI:15378"/>
        <dbReference type="ChEBI" id="CHEBI:16526"/>
        <dbReference type="ChEBI" id="CHEBI:16810"/>
        <dbReference type="ChEBI" id="CHEBI:29780"/>
        <dbReference type="ChEBI" id="CHEBI:58818"/>
        <dbReference type="EC" id="2.2.1.9"/>
    </reaction>
</comment>
<evidence type="ECO:0000313" key="11">
    <source>
        <dbReference type="EMBL" id="MCZ8536381.1"/>
    </source>
</evidence>
<gene>
    <name evidence="7 11" type="primary">menD</name>
    <name evidence="11" type="ORF">M9R32_04100</name>
</gene>
<feature type="domain" description="Menaquinone biosynthesis protein MenD middle" evidence="10">
    <location>
        <begin position="216"/>
        <end position="392"/>
    </location>
</feature>
<dbReference type="InterPro" id="IPR004433">
    <property type="entry name" value="MenaQ_synth_MenD"/>
</dbReference>
<dbReference type="InterPro" id="IPR011766">
    <property type="entry name" value="TPP_enzyme_TPP-bd"/>
</dbReference>
<keyword evidence="4 7" id="KW-0460">Magnesium</keyword>
<dbReference type="PIRSF" id="PIRSF004983">
    <property type="entry name" value="MenD"/>
    <property type="match status" value="1"/>
</dbReference>
<comment type="cofactor">
    <cofactor evidence="7">
        <name>thiamine diphosphate</name>
        <dbReference type="ChEBI" id="CHEBI:58937"/>
    </cofactor>
    <text evidence="7">Binds 1 thiamine pyrophosphate per subunit.</text>
</comment>
<dbReference type="SUPFAM" id="SSF52467">
    <property type="entry name" value="DHS-like NAD/FAD-binding domain"/>
    <property type="match status" value="1"/>
</dbReference>
<comment type="cofactor">
    <cofactor evidence="7">
        <name>Mg(2+)</name>
        <dbReference type="ChEBI" id="CHEBI:18420"/>
    </cofactor>
    <cofactor evidence="7">
        <name>Mn(2+)</name>
        <dbReference type="ChEBI" id="CHEBI:29035"/>
    </cofactor>
</comment>
<accession>A0A9X3LEA9</accession>
<evidence type="ECO:0000256" key="5">
    <source>
        <dbReference type="ARBA" id="ARBA00023052"/>
    </source>
</evidence>
<comment type="function">
    <text evidence="7">Catalyzes the thiamine diphosphate-dependent decarboxylation of 2-oxoglutarate and the subsequent addition of the resulting succinic semialdehyde-thiamine pyrophosphate anion to isochorismate to yield 2-succinyl-5-enolpyruvyl-6-hydroxy-3-cyclohexene-1-carboxylate (SEPHCHC).</text>
</comment>
<evidence type="ECO:0000256" key="2">
    <source>
        <dbReference type="ARBA" id="ARBA00022679"/>
    </source>
</evidence>
<dbReference type="NCBIfam" id="TIGR00173">
    <property type="entry name" value="menD"/>
    <property type="match status" value="1"/>
</dbReference>
<dbReference type="CDD" id="cd07037">
    <property type="entry name" value="TPP_PYR_MenD"/>
    <property type="match status" value="1"/>
</dbReference>
<dbReference type="Gene3D" id="3.40.50.970">
    <property type="match status" value="2"/>
</dbReference>
<dbReference type="SUPFAM" id="SSF52518">
    <property type="entry name" value="Thiamin diphosphate-binding fold (THDP-binding)"/>
    <property type="match status" value="2"/>
</dbReference>
<dbReference type="Pfam" id="PF02775">
    <property type="entry name" value="TPP_enzyme_C"/>
    <property type="match status" value="1"/>
</dbReference>
<keyword evidence="5 7" id="KW-0786">Thiamine pyrophosphate</keyword>
<feature type="domain" description="Thiamine pyrophosphate enzyme TPP-binding" evidence="8">
    <location>
        <begin position="430"/>
        <end position="537"/>
    </location>
</feature>
<feature type="domain" description="Thiamine pyrophosphate enzyme N-terminal TPP-binding" evidence="9">
    <location>
        <begin position="11"/>
        <end position="125"/>
    </location>
</feature>
<comment type="subunit">
    <text evidence="7">Homodimer.</text>
</comment>
<proteinExistence type="inferred from homology"/>
<evidence type="ECO:0000256" key="4">
    <source>
        <dbReference type="ARBA" id="ARBA00022842"/>
    </source>
</evidence>
<dbReference type="PANTHER" id="PTHR42916">
    <property type="entry name" value="2-SUCCINYL-5-ENOLPYRUVYL-6-HYDROXY-3-CYCLOHEXENE-1-CARBOXYLATE SYNTHASE"/>
    <property type="match status" value="1"/>
</dbReference>
<dbReference type="Pfam" id="PF16582">
    <property type="entry name" value="TPP_enzyme_M_2"/>
    <property type="match status" value="1"/>
</dbReference>
<dbReference type="GO" id="GO:0030976">
    <property type="term" value="F:thiamine pyrophosphate binding"/>
    <property type="evidence" value="ECO:0007669"/>
    <property type="project" value="UniProtKB-UniRule"/>
</dbReference>
<dbReference type="GO" id="GO:0000287">
    <property type="term" value="F:magnesium ion binding"/>
    <property type="evidence" value="ECO:0007669"/>
    <property type="project" value="UniProtKB-UniRule"/>
</dbReference>
<keyword evidence="6 7" id="KW-0464">Manganese</keyword>
<evidence type="ECO:0000313" key="12">
    <source>
        <dbReference type="Proteomes" id="UP001152173"/>
    </source>
</evidence>
<keyword evidence="12" id="KW-1185">Reference proteome</keyword>
<dbReference type="HAMAP" id="MF_01659">
    <property type="entry name" value="MenD"/>
    <property type="match status" value="1"/>
</dbReference>
<dbReference type="InterPro" id="IPR012001">
    <property type="entry name" value="Thiamin_PyroP_enz_TPP-bd_dom"/>
</dbReference>
<sequence length="572" mass="63922">MDNRTNLTEYVHAIVQTFLRAGVQDIVISPGSRSTPLAYAFSQTKEFNTYMQIDERSAGFFALGMAKANRSPVLLLCTSGTAAANYFPSIVEASYARIPLIVLTADRPHELREVGAPQAIDQVQLYGKHVKWSVDFPLADEHKETIPFIVRHTARAITHAKAAPMGPVHINIPFREPLLLDFDFQPEPSTFIESTSGTIVASQPTIDFVKKSITLAKKGLLIVGELSADTPKSDFWSFAKSIQWPVLADSLSQLRTGVPEDCLHLLIDQYDALLKSEHFKQTVIPDVVIRFGAQPVSKPLSLYLKEVQPEIYIAVDEDPMFRDSLGMVTHHVHSVAQVFWKELSNIHENEALINWTEANKIATTHVEEYIQEQHDEGALAGVLFHYLPDGSDLISGSSMPIRDVDTFFNQTSKDIAIYANRGTNGIDGVVSTALGIQQARKRPATLLIGDISFLHDSNGLLVSRFHETDLTIVVMNNDGGGIFSYLPQSSEEIYFEKLFGTPTGLSFDSIATMYEAEYFAVESKDDFIKALTTAKQRDLRIIEVKTDRQQNVLAHRQLWNGIIEELDRKWNN</sequence>
<comment type="similarity">
    <text evidence="7">Belongs to the TPP enzyme family. MenD subfamily.</text>
</comment>
<comment type="pathway">
    <text evidence="7">Quinol/quinone metabolism; 1,4-dihydroxy-2-naphthoate biosynthesis; 1,4-dihydroxy-2-naphthoate from chorismate: step 2/7.</text>
</comment>
<organism evidence="11 12">
    <name type="scientific">Paenisporosarcina quisquiliarum</name>
    <dbReference type="NCBI Taxonomy" id="365346"/>
    <lineage>
        <taxon>Bacteria</taxon>
        <taxon>Bacillati</taxon>
        <taxon>Bacillota</taxon>
        <taxon>Bacilli</taxon>
        <taxon>Bacillales</taxon>
        <taxon>Caryophanaceae</taxon>
        <taxon>Paenisporosarcina</taxon>
    </lineage>
</organism>
<dbReference type="GO" id="GO:0009234">
    <property type="term" value="P:menaquinone biosynthetic process"/>
    <property type="evidence" value="ECO:0007669"/>
    <property type="project" value="UniProtKB-UniRule"/>
</dbReference>
<dbReference type="CDD" id="cd02009">
    <property type="entry name" value="TPP_SHCHC_synthase"/>
    <property type="match status" value="1"/>
</dbReference>
<dbReference type="EC" id="2.2.1.9" evidence="7"/>
<dbReference type="Proteomes" id="UP001152173">
    <property type="component" value="Unassembled WGS sequence"/>
</dbReference>
<dbReference type="InterPro" id="IPR029061">
    <property type="entry name" value="THDP-binding"/>
</dbReference>
<dbReference type="InterPro" id="IPR032264">
    <property type="entry name" value="MenD_middle"/>
</dbReference>
<protein>
    <recommendedName>
        <fullName evidence="7">2-succinyl-5-enolpyruvyl-6-hydroxy-3-cyclohexene-1-carboxylate synthase</fullName>
        <shortName evidence="7">SEPHCHC synthase</shortName>
        <ecNumber evidence="7">2.2.1.9</ecNumber>
    </recommendedName>
    <alternativeName>
        <fullName evidence="7">Menaquinone biosynthesis protein MenD</fullName>
    </alternativeName>
</protein>
<dbReference type="EMBL" id="JAMKBJ010000002">
    <property type="protein sequence ID" value="MCZ8536381.1"/>
    <property type="molecule type" value="Genomic_DNA"/>
</dbReference>
<dbReference type="GO" id="GO:0030145">
    <property type="term" value="F:manganese ion binding"/>
    <property type="evidence" value="ECO:0007669"/>
    <property type="project" value="UniProtKB-UniRule"/>
</dbReference>
<keyword evidence="3 7" id="KW-0479">Metal-binding</keyword>
<dbReference type="RefSeq" id="WP_269925478.1">
    <property type="nucleotide sequence ID" value="NZ_JAMKBJ010000002.1"/>
</dbReference>
<evidence type="ECO:0000256" key="1">
    <source>
        <dbReference type="ARBA" id="ARBA00022428"/>
    </source>
</evidence>
<evidence type="ECO:0000256" key="3">
    <source>
        <dbReference type="ARBA" id="ARBA00022723"/>
    </source>
</evidence>
<evidence type="ECO:0000256" key="7">
    <source>
        <dbReference type="HAMAP-Rule" id="MF_01659"/>
    </source>
</evidence>
<keyword evidence="1 7" id="KW-0474">Menaquinone biosynthesis</keyword>
<dbReference type="InterPro" id="IPR029035">
    <property type="entry name" value="DHS-like_NAD/FAD-binding_dom"/>
</dbReference>
<comment type="pathway">
    <text evidence="7">Quinol/quinone metabolism; menaquinone biosynthesis.</text>
</comment>
<dbReference type="PANTHER" id="PTHR42916:SF1">
    <property type="entry name" value="PROTEIN PHYLLO, CHLOROPLASTIC"/>
    <property type="match status" value="1"/>
</dbReference>
<evidence type="ECO:0000256" key="6">
    <source>
        <dbReference type="ARBA" id="ARBA00023211"/>
    </source>
</evidence>
<dbReference type="Pfam" id="PF02776">
    <property type="entry name" value="TPP_enzyme_N"/>
    <property type="match status" value="1"/>
</dbReference>
<dbReference type="AlphaFoldDB" id="A0A9X3LEA9"/>